<dbReference type="AlphaFoldDB" id="A0A7J7HK23"/>
<organism evidence="1 2">
    <name type="scientific">Camellia sinensis</name>
    <name type="common">Tea plant</name>
    <name type="synonym">Thea sinensis</name>
    <dbReference type="NCBI Taxonomy" id="4442"/>
    <lineage>
        <taxon>Eukaryota</taxon>
        <taxon>Viridiplantae</taxon>
        <taxon>Streptophyta</taxon>
        <taxon>Embryophyta</taxon>
        <taxon>Tracheophyta</taxon>
        <taxon>Spermatophyta</taxon>
        <taxon>Magnoliopsida</taxon>
        <taxon>eudicotyledons</taxon>
        <taxon>Gunneridae</taxon>
        <taxon>Pentapetalae</taxon>
        <taxon>asterids</taxon>
        <taxon>Ericales</taxon>
        <taxon>Theaceae</taxon>
        <taxon>Camellia</taxon>
    </lineage>
</organism>
<protein>
    <submittedName>
        <fullName evidence="1">Uncharacterized protein</fullName>
    </submittedName>
</protein>
<dbReference type="Proteomes" id="UP000593564">
    <property type="component" value="Unassembled WGS sequence"/>
</dbReference>
<evidence type="ECO:0000313" key="1">
    <source>
        <dbReference type="EMBL" id="KAF5952334.1"/>
    </source>
</evidence>
<evidence type="ECO:0000313" key="2">
    <source>
        <dbReference type="Proteomes" id="UP000593564"/>
    </source>
</evidence>
<accession>A0A7J7HK23</accession>
<comment type="caution">
    <text evidence="1">The sequence shown here is derived from an EMBL/GenBank/DDBJ whole genome shotgun (WGS) entry which is preliminary data.</text>
</comment>
<dbReference type="EMBL" id="JACBKZ010000004">
    <property type="protein sequence ID" value="KAF5952334.1"/>
    <property type="molecule type" value="Genomic_DNA"/>
</dbReference>
<reference evidence="2" key="1">
    <citation type="journal article" date="2020" name="Nat. Commun.">
        <title>Genome assembly of wild tea tree DASZ reveals pedigree and selection history of tea varieties.</title>
        <authorList>
            <person name="Zhang W."/>
            <person name="Zhang Y."/>
            <person name="Qiu H."/>
            <person name="Guo Y."/>
            <person name="Wan H."/>
            <person name="Zhang X."/>
            <person name="Scossa F."/>
            <person name="Alseekh S."/>
            <person name="Zhang Q."/>
            <person name="Wang P."/>
            <person name="Xu L."/>
            <person name="Schmidt M.H."/>
            <person name="Jia X."/>
            <person name="Li D."/>
            <person name="Zhu A."/>
            <person name="Guo F."/>
            <person name="Chen W."/>
            <person name="Ni D."/>
            <person name="Usadel B."/>
            <person name="Fernie A.R."/>
            <person name="Wen W."/>
        </authorList>
    </citation>
    <scope>NUCLEOTIDE SEQUENCE [LARGE SCALE GENOMIC DNA]</scope>
    <source>
        <strain evidence="2">cv. G240</strain>
    </source>
</reference>
<sequence>MKERDVPPASEWRKSPYFGRKDPFWRVATSTTSLLSPKGAPLCLTEDTNSGTYENRTHSLSNLEEHLEIYI</sequence>
<keyword evidence="2" id="KW-1185">Reference proteome</keyword>
<proteinExistence type="predicted"/>
<gene>
    <name evidence="1" type="ORF">HYC85_010278</name>
</gene>
<name>A0A7J7HK23_CAMSI</name>
<reference evidence="1 2" key="2">
    <citation type="submission" date="2020-07" db="EMBL/GenBank/DDBJ databases">
        <title>Genome assembly of wild tea tree DASZ reveals pedigree and selection history of tea varieties.</title>
        <authorList>
            <person name="Zhang W."/>
        </authorList>
    </citation>
    <scope>NUCLEOTIDE SEQUENCE [LARGE SCALE GENOMIC DNA]</scope>
    <source>
        <strain evidence="2">cv. G240</strain>
        <tissue evidence="1">Leaf</tissue>
    </source>
</reference>